<keyword evidence="2" id="KW-0812">Transmembrane</keyword>
<evidence type="ECO:0000313" key="6">
    <source>
        <dbReference type="Proteomes" id="UP000242243"/>
    </source>
</evidence>
<dbReference type="InterPro" id="IPR021878">
    <property type="entry name" value="TgpA_N"/>
</dbReference>
<keyword evidence="5" id="KW-0645">Protease</keyword>
<feature type="transmembrane region" description="Helical" evidence="2">
    <location>
        <begin position="116"/>
        <end position="136"/>
    </location>
</feature>
<reference evidence="4 7" key="2">
    <citation type="submission" date="2019-07" db="EMBL/GenBank/DDBJ databases">
        <title>Whole genome shotgun sequence of Halolactibacillus halophilus NBRC 100868.</title>
        <authorList>
            <person name="Hosoyama A."/>
            <person name="Uohara A."/>
            <person name="Ohji S."/>
            <person name="Ichikawa N."/>
        </authorList>
    </citation>
    <scope>NUCLEOTIDE SEQUENCE [LARGE SCALE GENOMIC DNA]</scope>
    <source>
        <strain evidence="4 7">NBRC 100868</strain>
    </source>
</reference>
<name>A0A1I5QTM7_9BACI</name>
<keyword evidence="5" id="KW-0378">Hydrolase</keyword>
<dbReference type="Pfam" id="PF01841">
    <property type="entry name" value="Transglut_core"/>
    <property type="match status" value="1"/>
</dbReference>
<dbReference type="GO" id="GO:0008233">
    <property type="term" value="F:peptidase activity"/>
    <property type="evidence" value="ECO:0007669"/>
    <property type="project" value="UniProtKB-KW"/>
</dbReference>
<dbReference type="EMBL" id="BJWI01000019">
    <property type="protein sequence ID" value="GEM01920.1"/>
    <property type="molecule type" value="Genomic_DNA"/>
</dbReference>
<keyword evidence="2" id="KW-0472">Membrane</keyword>
<dbReference type="GO" id="GO:0006508">
    <property type="term" value="P:proteolysis"/>
    <property type="evidence" value="ECO:0007669"/>
    <property type="project" value="UniProtKB-KW"/>
</dbReference>
<proteinExistence type="predicted"/>
<feature type="transmembrane region" description="Helical" evidence="2">
    <location>
        <begin position="35"/>
        <end position="54"/>
    </location>
</feature>
<accession>A0A1I5QTM7</accession>
<dbReference type="PANTHER" id="PTHR42736">
    <property type="entry name" value="PROTEIN-GLUTAMINE GAMMA-GLUTAMYLTRANSFERASE"/>
    <property type="match status" value="1"/>
</dbReference>
<dbReference type="SUPFAM" id="SSF54001">
    <property type="entry name" value="Cysteine proteinases"/>
    <property type="match status" value="1"/>
</dbReference>
<feature type="transmembrane region" description="Helical" evidence="2">
    <location>
        <begin position="143"/>
        <end position="160"/>
    </location>
</feature>
<evidence type="ECO:0000313" key="4">
    <source>
        <dbReference type="EMBL" id="GEM01920.1"/>
    </source>
</evidence>
<feature type="domain" description="Transglutaminase-like" evidence="3">
    <location>
        <begin position="456"/>
        <end position="526"/>
    </location>
</feature>
<dbReference type="InterPro" id="IPR052901">
    <property type="entry name" value="Bact_TGase-like"/>
</dbReference>
<dbReference type="OrthoDB" id="9804872at2"/>
<evidence type="ECO:0000259" key="3">
    <source>
        <dbReference type="SMART" id="SM00460"/>
    </source>
</evidence>
<reference evidence="5 6" key="1">
    <citation type="submission" date="2016-10" db="EMBL/GenBank/DDBJ databases">
        <authorList>
            <person name="de Groot N.N."/>
        </authorList>
    </citation>
    <scope>NUCLEOTIDE SEQUENCE [LARGE SCALE GENOMIC DNA]</scope>
    <source>
        <strain evidence="5 6">DSM 17073</strain>
    </source>
</reference>
<evidence type="ECO:0000313" key="5">
    <source>
        <dbReference type="EMBL" id="SFP49658.1"/>
    </source>
</evidence>
<feature type="transmembrane region" description="Helical" evidence="2">
    <location>
        <begin position="202"/>
        <end position="220"/>
    </location>
</feature>
<evidence type="ECO:0000313" key="7">
    <source>
        <dbReference type="Proteomes" id="UP000321547"/>
    </source>
</evidence>
<feature type="region of interest" description="Disordered" evidence="1">
    <location>
        <begin position="531"/>
        <end position="589"/>
    </location>
</feature>
<feature type="transmembrane region" description="Helical" evidence="2">
    <location>
        <begin position="12"/>
        <end position="29"/>
    </location>
</feature>
<dbReference type="InterPro" id="IPR038765">
    <property type="entry name" value="Papain-like_cys_pep_sf"/>
</dbReference>
<sequence length="714" mass="82789">MSPNAHRHWDSFFSMMIYAASFILYLLWLQPLISLEVLASGEVLVLFSAVIFLLNILRLPLILSLLFEVIAVLFVLDYIYLVESILTRAWFSNLYDVLQLNLESIITREFDAVTPLFEMLLILLLIMTVSYLIDYWLIKRQRVFIFSVLTLIYLTVMDTFTPYELQPMIIVMIVLVVSILILNSHRKKLTEKRLTLTGGHFLLRLLFPLTLIFALFITVVDDVPVKEPKWQDPVPFLTSFFTSGETNRRIGYGEDDSVLGGSLSDNDALVFTASIDAPNYWRVDAKEVYTGTGWERVEEPDYRPYRNTESALGKQMAELYYNEETDFNRIAYPYHLSGLTYDGREYLYDQRIGLFDSIDITDNQRVNLYYEPPVYEQATLDALEMSYEDVAPVYTQLPNRLPDRVRQLADEIKGEETNPYRIAQRMERYFKQGDFRYQTTEVKQPEAGEDYVDQFLFVSQAGYCDNFSTSMVVMLRSVGIPARWAKGFNTGTENSEGYYEVRQNNAHSWVEVYFDGVGWLPFEPTLGFSSPRDVVIDESDTPEADQPLDSDQALEEEEETDTPDLDQEIEEPEELEESVVEEGKKNSQTSGVNGQILFIVFGIISSLALVLLVVFWRQVLLFIMTKRYLPITTEKDVRLAMSRLFWLLRLNSHKRLSGETLTGYSHRLDQIYETNRFSDLFHAYERYLYGEATDPLTIQAIEKFYLFVIKSILS</sequence>
<feature type="transmembrane region" description="Helical" evidence="2">
    <location>
        <begin position="166"/>
        <end position="182"/>
    </location>
</feature>
<dbReference type="AlphaFoldDB" id="A0A1I5QTM7"/>
<feature type="transmembrane region" description="Helical" evidence="2">
    <location>
        <begin position="596"/>
        <end position="616"/>
    </location>
</feature>
<feature type="transmembrane region" description="Helical" evidence="2">
    <location>
        <begin position="61"/>
        <end position="81"/>
    </location>
</feature>
<protein>
    <submittedName>
        <fullName evidence="5">Transglutaminase-like enzyme, putative cysteine protease</fullName>
    </submittedName>
</protein>
<organism evidence="5 6">
    <name type="scientific">Halolactibacillus halophilus</name>
    <dbReference type="NCBI Taxonomy" id="306540"/>
    <lineage>
        <taxon>Bacteria</taxon>
        <taxon>Bacillati</taxon>
        <taxon>Bacillota</taxon>
        <taxon>Bacilli</taxon>
        <taxon>Bacillales</taxon>
        <taxon>Bacillaceae</taxon>
        <taxon>Halolactibacillus</taxon>
    </lineage>
</organism>
<keyword evidence="7" id="KW-1185">Reference proteome</keyword>
<dbReference type="SMART" id="SM00460">
    <property type="entry name" value="TGc"/>
    <property type="match status" value="1"/>
</dbReference>
<dbReference type="Proteomes" id="UP000242243">
    <property type="component" value="Unassembled WGS sequence"/>
</dbReference>
<dbReference type="RefSeq" id="WP_089832566.1">
    <property type="nucleotide sequence ID" value="NZ_BJWI01000019.1"/>
</dbReference>
<dbReference type="EMBL" id="FOXC01000024">
    <property type="protein sequence ID" value="SFP49658.1"/>
    <property type="molecule type" value="Genomic_DNA"/>
</dbReference>
<feature type="compositionally biased region" description="Acidic residues" evidence="1">
    <location>
        <begin position="536"/>
        <end position="580"/>
    </location>
</feature>
<dbReference type="Gene3D" id="3.10.620.30">
    <property type="match status" value="1"/>
</dbReference>
<dbReference type="Pfam" id="PF11992">
    <property type="entry name" value="TgpA_N"/>
    <property type="match status" value="1"/>
</dbReference>
<evidence type="ECO:0000256" key="2">
    <source>
        <dbReference type="SAM" id="Phobius"/>
    </source>
</evidence>
<dbReference type="PANTHER" id="PTHR42736:SF1">
    <property type="entry name" value="PROTEIN-GLUTAMINE GAMMA-GLUTAMYLTRANSFERASE"/>
    <property type="match status" value="1"/>
</dbReference>
<keyword evidence="2" id="KW-1133">Transmembrane helix</keyword>
<gene>
    <name evidence="4" type="primary">yebA</name>
    <name evidence="4" type="ORF">HHA03_14520</name>
    <name evidence="5" type="ORF">SAMN05421839_12435</name>
</gene>
<dbReference type="InterPro" id="IPR002931">
    <property type="entry name" value="Transglutaminase-like"/>
</dbReference>
<dbReference type="STRING" id="306540.SAMN05421839_12435"/>
<evidence type="ECO:0000256" key="1">
    <source>
        <dbReference type="SAM" id="MobiDB-lite"/>
    </source>
</evidence>
<dbReference type="Proteomes" id="UP000321547">
    <property type="component" value="Unassembled WGS sequence"/>
</dbReference>